<feature type="compositionally biased region" description="Basic and acidic residues" evidence="1">
    <location>
        <begin position="34"/>
        <end position="43"/>
    </location>
</feature>
<evidence type="ECO:0000256" key="1">
    <source>
        <dbReference type="SAM" id="MobiDB-lite"/>
    </source>
</evidence>
<feature type="region of interest" description="Disordered" evidence="1">
    <location>
        <begin position="193"/>
        <end position="220"/>
    </location>
</feature>
<evidence type="ECO:0000313" key="3">
    <source>
        <dbReference type="EMBL" id="KKR71216.1"/>
    </source>
</evidence>
<comment type="caution">
    <text evidence="3">The sequence shown here is derived from an EMBL/GenBank/DDBJ whole genome shotgun (WGS) entry which is preliminary data.</text>
</comment>
<feature type="compositionally biased region" description="Low complexity" evidence="1">
    <location>
        <begin position="193"/>
        <end position="206"/>
    </location>
</feature>
<keyword evidence="2" id="KW-0732">Signal</keyword>
<gene>
    <name evidence="3" type="ORF">UU12_C0005G0009</name>
</gene>
<dbReference type="Proteomes" id="UP000034562">
    <property type="component" value="Unassembled WGS sequence"/>
</dbReference>
<evidence type="ECO:0000313" key="4">
    <source>
        <dbReference type="Proteomes" id="UP000034562"/>
    </source>
</evidence>
<feature type="chain" id="PRO_5002534495" description="DUF5667 domain-containing protein" evidence="2">
    <location>
        <begin position="27"/>
        <end position="220"/>
    </location>
</feature>
<name>A0A0G0T8W8_9BACT</name>
<evidence type="ECO:0008006" key="5">
    <source>
        <dbReference type="Google" id="ProtNLM"/>
    </source>
</evidence>
<protein>
    <recommendedName>
        <fullName evidence="5">DUF5667 domain-containing protein</fullName>
    </recommendedName>
</protein>
<evidence type="ECO:0000256" key="2">
    <source>
        <dbReference type="SAM" id="SignalP"/>
    </source>
</evidence>
<dbReference type="AlphaFoldDB" id="A0A0G0T8W8"/>
<accession>A0A0G0T8W8</accession>
<sequence>MKKKYLIFTIVLVLGLAVYETSPVFALESSDSAETQKTDEPGRWGKSPKPLGTPRVKGVDRLKDNRLKMCQKGEKEINARLTNTEKLVNEMLAKFDTIAQRVRDFYNNKVVPSGKTVPTYSVLTADIVTKKAAVQTALANAKSDVSGFSCTAENPKGQITQFKTDMQSVKKALQDYRTSIKNLIVAVKSVAGVGAGSGSPRASGKPVKTELPEPTSAPTL</sequence>
<feature type="signal peptide" evidence="2">
    <location>
        <begin position="1"/>
        <end position="26"/>
    </location>
</feature>
<organism evidence="3 4">
    <name type="scientific">Candidatus Woesebacteria bacterium GW2011_GWA2_40_7b</name>
    <dbReference type="NCBI Taxonomy" id="1618563"/>
    <lineage>
        <taxon>Bacteria</taxon>
        <taxon>Candidatus Woeseibacteriota</taxon>
    </lineage>
</organism>
<reference evidence="3 4" key="1">
    <citation type="journal article" date="2015" name="Nature">
        <title>rRNA introns, odd ribosomes, and small enigmatic genomes across a large radiation of phyla.</title>
        <authorList>
            <person name="Brown C.T."/>
            <person name="Hug L.A."/>
            <person name="Thomas B.C."/>
            <person name="Sharon I."/>
            <person name="Castelle C.J."/>
            <person name="Singh A."/>
            <person name="Wilkins M.J."/>
            <person name="Williams K.H."/>
            <person name="Banfield J.F."/>
        </authorList>
    </citation>
    <scope>NUCLEOTIDE SEQUENCE [LARGE SCALE GENOMIC DNA]</scope>
</reference>
<feature type="region of interest" description="Disordered" evidence="1">
    <location>
        <begin position="29"/>
        <end position="55"/>
    </location>
</feature>
<dbReference type="EMBL" id="LBZK01000005">
    <property type="protein sequence ID" value="KKR71216.1"/>
    <property type="molecule type" value="Genomic_DNA"/>
</dbReference>
<proteinExistence type="predicted"/>